<feature type="compositionally biased region" description="Basic and acidic residues" evidence="1">
    <location>
        <begin position="69"/>
        <end position="78"/>
    </location>
</feature>
<evidence type="ECO:0000313" key="3">
    <source>
        <dbReference type="Proteomes" id="UP000218231"/>
    </source>
</evidence>
<evidence type="ECO:0000256" key="1">
    <source>
        <dbReference type="SAM" id="MobiDB-lite"/>
    </source>
</evidence>
<accession>A0A2A2J3A2</accession>
<gene>
    <name evidence="2" type="ORF">WR25_15907</name>
</gene>
<dbReference type="Proteomes" id="UP000218231">
    <property type="component" value="Unassembled WGS sequence"/>
</dbReference>
<proteinExistence type="predicted"/>
<feature type="region of interest" description="Disordered" evidence="1">
    <location>
        <begin position="41"/>
        <end position="78"/>
    </location>
</feature>
<sequence length="78" mass="8735">MTAAVAAQTQLGRHLRTARWRRFEGSSRVLAWQESAKGQRKQQIVLGASAKTRNSKEGKSSGLAVTPRRQIEQLEMSR</sequence>
<dbReference type="EMBL" id="LIAE01010720">
    <property type="protein sequence ID" value="PAV56095.1"/>
    <property type="molecule type" value="Genomic_DNA"/>
</dbReference>
<keyword evidence="3" id="KW-1185">Reference proteome</keyword>
<name>A0A2A2J3A2_9BILA</name>
<comment type="caution">
    <text evidence="2">The sequence shown here is derived from an EMBL/GenBank/DDBJ whole genome shotgun (WGS) entry which is preliminary data.</text>
</comment>
<protein>
    <submittedName>
        <fullName evidence="2">Uncharacterized protein</fullName>
    </submittedName>
</protein>
<dbReference type="AlphaFoldDB" id="A0A2A2J3A2"/>
<organism evidence="2 3">
    <name type="scientific">Diploscapter pachys</name>
    <dbReference type="NCBI Taxonomy" id="2018661"/>
    <lineage>
        <taxon>Eukaryota</taxon>
        <taxon>Metazoa</taxon>
        <taxon>Ecdysozoa</taxon>
        <taxon>Nematoda</taxon>
        <taxon>Chromadorea</taxon>
        <taxon>Rhabditida</taxon>
        <taxon>Rhabditina</taxon>
        <taxon>Rhabditomorpha</taxon>
        <taxon>Rhabditoidea</taxon>
        <taxon>Rhabditidae</taxon>
        <taxon>Diploscapter</taxon>
    </lineage>
</organism>
<evidence type="ECO:0000313" key="2">
    <source>
        <dbReference type="EMBL" id="PAV56095.1"/>
    </source>
</evidence>
<reference evidence="2 3" key="1">
    <citation type="journal article" date="2017" name="Curr. Biol.">
        <title>Genome architecture and evolution of a unichromosomal asexual nematode.</title>
        <authorList>
            <person name="Fradin H."/>
            <person name="Zegar C."/>
            <person name="Gutwein M."/>
            <person name="Lucas J."/>
            <person name="Kovtun M."/>
            <person name="Corcoran D."/>
            <person name="Baugh L.R."/>
            <person name="Kiontke K."/>
            <person name="Gunsalus K."/>
            <person name="Fitch D.H."/>
            <person name="Piano F."/>
        </authorList>
    </citation>
    <scope>NUCLEOTIDE SEQUENCE [LARGE SCALE GENOMIC DNA]</scope>
    <source>
        <strain evidence="2">PF1309</strain>
    </source>
</reference>